<gene>
    <name evidence="1" type="ordered locus">DMR_38450</name>
</gene>
<dbReference type="STRING" id="573370.DMR_38450"/>
<organism evidence="1 2">
    <name type="scientific">Solidesulfovibrio magneticus (strain ATCC 700980 / DSM 13731 / RS-1)</name>
    <name type="common">Desulfovibrio magneticus</name>
    <dbReference type="NCBI Taxonomy" id="573370"/>
    <lineage>
        <taxon>Bacteria</taxon>
        <taxon>Pseudomonadati</taxon>
        <taxon>Thermodesulfobacteriota</taxon>
        <taxon>Desulfovibrionia</taxon>
        <taxon>Desulfovibrionales</taxon>
        <taxon>Desulfovibrionaceae</taxon>
        <taxon>Solidesulfovibrio</taxon>
    </lineage>
</organism>
<reference evidence="1 2" key="1">
    <citation type="journal article" date="2009" name="Genome Res.">
        <title>Whole genome sequence of Desulfovibrio magneticus strain RS-1 revealed common gene clusters in magnetotactic bacteria.</title>
        <authorList>
            <person name="Nakazawa H."/>
            <person name="Arakaki A."/>
            <person name="Narita-Yamada S."/>
            <person name="Yashiro I."/>
            <person name="Jinno K."/>
            <person name="Aoki N."/>
            <person name="Tsuruyama A."/>
            <person name="Okamura Y."/>
            <person name="Tanikawa S."/>
            <person name="Fujita N."/>
            <person name="Takeyama H."/>
            <person name="Matsunaga T."/>
        </authorList>
    </citation>
    <scope>NUCLEOTIDE SEQUENCE [LARGE SCALE GENOMIC DNA]</scope>
    <source>
        <strain evidence="2">ATCC 700980 / DSM 13731 / RS-1</strain>
    </source>
</reference>
<dbReference type="AlphaFoldDB" id="C4XN33"/>
<evidence type="ECO:0000313" key="1">
    <source>
        <dbReference type="EMBL" id="BAH77336.1"/>
    </source>
</evidence>
<keyword evidence="2" id="KW-1185">Reference proteome</keyword>
<dbReference type="OrthoDB" id="5456604at2"/>
<dbReference type="Proteomes" id="UP000009071">
    <property type="component" value="Chromosome"/>
</dbReference>
<dbReference type="EMBL" id="AP010904">
    <property type="protein sequence ID" value="BAH77336.1"/>
    <property type="molecule type" value="Genomic_DNA"/>
</dbReference>
<proteinExistence type="predicted"/>
<accession>C4XN33</accession>
<protein>
    <submittedName>
        <fullName evidence="1">Uncharacterized protein</fullName>
    </submittedName>
</protein>
<dbReference type="HOGENOM" id="CLU_069054_6_0_7"/>
<sequence>MESAATSPIRLTETARQALEGLFPGAARPQLRIFLSFMHASGPRLDLAPDTATDADVVVEAAGHALCMARLLCDQAAPVTVDCGPQGFVIHSSLDFSGAGGNCGGACGSHHH</sequence>
<evidence type="ECO:0000313" key="2">
    <source>
        <dbReference type="Proteomes" id="UP000009071"/>
    </source>
</evidence>
<dbReference type="RefSeq" id="WP_015862476.1">
    <property type="nucleotide sequence ID" value="NC_012796.1"/>
</dbReference>
<dbReference type="KEGG" id="dma:DMR_38450"/>
<name>C4XN33_SOLM1</name>
<dbReference type="eggNOG" id="ENOG503145W">
    <property type="taxonomic scope" value="Bacteria"/>
</dbReference>